<proteinExistence type="inferred from homology"/>
<dbReference type="InterPro" id="IPR004360">
    <property type="entry name" value="Glyas_Fos-R_dOase_dom"/>
</dbReference>
<evidence type="ECO:0000256" key="10">
    <source>
        <dbReference type="ARBA" id="ARBA00023232"/>
    </source>
</evidence>
<dbReference type="PANTHER" id="PTHR11959">
    <property type="entry name" value="4-HYDROXYPHENYLPYRUVATE DIOXYGENASE"/>
    <property type="match status" value="1"/>
</dbReference>
<protein>
    <recommendedName>
        <fullName evidence="3 11">4-hydroxyphenylpyruvate dioxygenase</fullName>
    </recommendedName>
</protein>
<dbReference type="PIRSF" id="PIRSF009283">
    <property type="entry name" value="HPP_dOase"/>
    <property type="match status" value="1"/>
</dbReference>
<keyword evidence="5" id="KW-0677">Repeat</keyword>
<dbReference type="CDD" id="cd08342">
    <property type="entry name" value="HPPD_N_like"/>
    <property type="match status" value="1"/>
</dbReference>
<evidence type="ECO:0000313" key="15">
    <source>
        <dbReference type="Proteomes" id="UP001152592"/>
    </source>
</evidence>
<dbReference type="OrthoDB" id="1508846at2759"/>
<dbReference type="InterPro" id="IPR041736">
    <property type="entry name" value="4OHPhenylPyrv_dOase_N"/>
</dbReference>
<evidence type="ECO:0000256" key="3">
    <source>
        <dbReference type="ARBA" id="ARBA00013222"/>
    </source>
</evidence>
<dbReference type="Pfam" id="PF00903">
    <property type="entry name" value="Glyoxalase"/>
    <property type="match status" value="1"/>
</dbReference>
<comment type="cofactor">
    <cofactor evidence="12">
        <name>Fe cation</name>
        <dbReference type="ChEBI" id="CHEBI:24875"/>
    </cofactor>
    <text evidence="12">Binds 1 Fe cation per subunit.</text>
</comment>
<dbReference type="FunFam" id="3.10.180.10:FF:000001">
    <property type="entry name" value="4-hydroxyphenylpyruvate dioxygenase"/>
    <property type="match status" value="1"/>
</dbReference>
<feature type="domain" description="VOC" evidence="13">
    <location>
        <begin position="20"/>
        <end position="172"/>
    </location>
</feature>
<sequence>MTVSPTEDIFPSKMGPAYVGFDHIHWFVGNPKQSASYWITRMGFRPIAYRGPETGSPYLVSYIVANGGATFILTGPVCGPPEDGPEGLMCRASDQERNTLAEIHAHLTVHGDGVKDVAFRIVGDIQAVWKRAIDNGARAIAEPRTVAVDGHGILVSATIGTYGDTVHSLVNREEYSDDAPFLPGYRLITAEDPITQLLPAVDFLEIDHCVGNQSWGGVDSIVQYYEECLDFHRYWTVDDKDMCSEYSAMRSIVIASPNETIKMPMNEPAIGKKQSQIEECVLVPILPCMIVVTNTSRFVNYYHGAGVQHIAFRTNDIVTAVSQLQARGVQFLNVPAAYYADLRKRLSQVSWALNADVDVLERLNILVDFDERGYLLQIFSKHVGDRPTVFTEVIQRNSFNGFGAGNFKSLFEAFEREQALRGNL</sequence>
<dbReference type="GO" id="GO:0006572">
    <property type="term" value="P:L-tyrosine catabolic process"/>
    <property type="evidence" value="ECO:0007669"/>
    <property type="project" value="UniProtKB-KW"/>
</dbReference>
<dbReference type="InterPro" id="IPR037523">
    <property type="entry name" value="VOC_core"/>
</dbReference>
<evidence type="ECO:0000313" key="14">
    <source>
        <dbReference type="EMBL" id="CAG8383937.1"/>
    </source>
</evidence>
<dbReference type="GO" id="GO:0046872">
    <property type="term" value="F:metal ion binding"/>
    <property type="evidence" value="ECO:0007669"/>
    <property type="project" value="UniProtKB-KW"/>
</dbReference>
<evidence type="ECO:0000256" key="12">
    <source>
        <dbReference type="PIRSR" id="PIRSR009283-1"/>
    </source>
</evidence>
<dbReference type="GO" id="GO:0006559">
    <property type="term" value="P:L-phenylalanine catabolic process"/>
    <property type="evidence" value="ECO:0007669"/>
    <property type="project" value="UniProtKB-KW"/>
</dbReference>
<dbReference type="PROSITE" id="PS51819">
    <property type="entry name" value="VOC"/>
    <property type="match status" value="2"/>
</dbReference>
<keyword evidence="7" id="KW-0223">Dioxygenase</keyword>
<evidence type="ECO:0000256" key="11">
    <source>
        <dbReference type="PIRNR" id="PIRNR009283"/>
    </source>
</evidence>
<dbReference type="PANTHER" id="PTHR11959:SF1">
    <property type="entry name" value="4-HYDROXYPHENYLPYRUVATE DIOXYGENASE"/>
    <property type="match status" value="1"/>
</dbReference>
<dbReference type="GO" id="GO:0003868">
    <property type="term" value="F:4-hydroxyphenylpyruvate dioxygenase activity"/>
    <property type="evidence" value="ECO:0007669"/>
    <property type="project" value="InterPro"/>
</dbReference>
<feature type="binding site" evidence="12">
    <location>
        <position position="208"/>
    </location>
    <ligand>
        <name>Fe cation</name>
        <dbReference type="ChEBI" id="CHEBI:24875"/>
    </ligand>
</feature>
<dbReference type="SUPFAM" id="SSF54593">
    <property type="entry name" value="Glyoxalase/Bleomycin resistance protein/Dihydroxybiphenyl dioxygenase"/>
    <property type="match status" value="1"/>
</dbReference>
<keyword evidence="10" id="KW-0585">Phenylalanine catabolism</keyword>
<dbReference type="InterPro" id="IPR005956">
    <property type="entry name" value="4OHPhenylPyrv_dOase"/>
</dbReference>
<evidence type="ECO:0000256" key="6">
    <source>
        <dbReference type="ARBA" id="ARBA00022878"/>
    </source>
</evidence>
<dbReference type="InterPro" id="IPR029068">
    <property type="entry name" value="Glyas_Bleomycin-R_OHBP_Dase"/>
</dbReference>
<dbReference type="Gene3D" id="3.10.180.10">
    <property type="entry name" value="2,3-Dihydroxybiphenyl 1,2-Dioxygenase, domain 1"/>
    <property type="match status" value="2"/>
</dbReference>
<evidence type="ECO:0000259" key="13">
    <source>
        <dbReference type="PROSITE" id="PS51819"/>
    </source>
</evidence>
<organism evidence="14 15">
    <name type="scientific">Penicillium salamii</name>
    <dbReference type="NCBI Taxonomy" id="1612424"/>
    <lineage>
        <taxon>Eukaryota</taxon>
        <taxon>Fungi</taxon>
        <taxon>Dikarya</taxon>
        <taxon>Ascomycota</taxon>
        <taxon>Pezizomycotina</taxon>
        <taxon>Eurotiomycetes</taxon>
        <taxon>Eurotiomycetidae</taxon>
        <taxon>Eurotiales</taxon>
        <taxon>Aspergillaceae</taxon>
        <taxon>Penicillium</taxon>
    </lineage>
</organism>
<gene>
    <name evidence="14" type="ORF">PSALAMII_LOCUS6026</name>
</gene>
<dbReference type="InterPro" id="IPR041735">
    <property type="entry name" value="4OHPhenylPyrv_dOase_C"/>
</dbReference>
<dbReference type="CDD" id="cd07250">
    <property type="entry name" value="HPPD_C_like"/>
    <property type="match status" value="1"/>
</dbReference>
<keyword evidence="9 12" id="KW-0408">Iron</keyword>
<feature type="binding site" evidence="12">
    <location>
        <position position="309"/>
    </location>
    <ligand>
        <name>Fe cation</name>
        <dbReference type="ChEBI" id="CHEBI:24875"/>
    </ligand>
</feature>
<evidence type="ECO:0000256" key="1">
    <source>
        <dbReference type="ARBA" id="ARBA00005162"/>
    </source>
</evidence>
<comment type="caution">
    <text evidence="14">The sequence shown here is derived from an EMBL/GenBank/DDBJ whole genome shotgun (WGS) entry which is preliminary data.</text>
</comment>
<evidence type="ECO:0000256" key="7">
    <source>
        <dbReference type="ARBA" id="ARBA00022964"/>
    </source>
</evidence>
<evidence type="ECO:0000256" key="8">
    <source>
        <dbReference type="ARBA" id="ARBA00023002"/>
    </source>
</evidence>
<dbReference type="EMBL" id="CAJVPD010000238">
    <property type="protein sequence ID" value="CAG8383937.1"/>
    <property type="molecule type" value="Genomic_DNA"/>
</dbReference>
<accession>A0A9W4J836</accession>
<dbReference type="Proteomes" id="UP001152592">
    <property type="component" value="Unassembled WGS sequence"/>
</dbReference>
<dbReference type="AlphaFoldDB" id="A0A9W4J836"/>
<comment type="similarity">
    <text evidence="2 11">Belongs to the 4HPPD family.</text>
</comment>
<evidence type="ECO:0000256" key="9">
    <source>
        <dbReference type="ARBA" id="ARBA00023004"/>
    </source>
</evidence>
<feature type="domain" description="VOC" evidence="13">
    <location>
        <begin position="205"/>
        <end position="381"/>
    </location>
</feature>
<dbReference type="FunFam" id="3.10.180.10:FF:000020">
    <property type="entry name" value="4-hydroxyphenylpyruvate dioxygenase"/>
    <property type="match status" value="1"/>
</dbReference>
<name>A0A9W4J836_9EURO</name>
<evidence type="ECO:0000256" key="2">
    <source>
        <dbReference type="ARBA" id="ARBA00005877"/>
    </source>
</evidence>
<keyword evidence="6" id="KW-0828">Tyrosine catabolism</keyword>
<comment type="pathway">
    <text evidence="1">Amino-acid degradation; L-phenylalanine degradation; acetoacetate and fumarate from L-phenylalanine: step 3/6.</text>
</comment>
<reference evidence="14" key="1">
    <citation type="submission" date="2021-07" db="EMBL/GenBank/DDBJ databases">
        <authorList>
            <person name="Branca A.L. A."/>
        </authorList>
    </citation>
    <scope>NUCLEOTIDE SEQUENCE</scope>
</reference>
<feature type="binding site" evidence="12">
    <location>
        <position position="392"/>
    </location>
    <ligand>
        <name>Fe cation</name>
        <dbReference type="ChEBI" id="CHEBI:24875"/>
    </ligand>
</feature>
<evidence type="ECO:0000256" key="5">
    <source>
        <dbReference type="ARBA" id="ARBA00022737"/>
    </source>
</evidence>
<keyword evidence="4 12" id="KW-0479">Metal-binding</keyword>
<keyword evidence="8" id="KW-0560">Oxidoreductase</keyword>
<evidence type="ECO:0000256" key="4">
    <source>
        <dbReference type="ARBA" id="ARBA00022723"/>
    </source>
</evidence>